<keyword evidence="1 4" id="KW-0808">Transferase</keyword>
<dbReference type="GO" id="GO:0016747">
    <property type="term" value="F:acyltransferase activity, transferring groups other than amino-acyl groups"/>
    <property type="evidence" value="ECO:0007669"/>
    <property type="project" value="InterPro"/>
</dbReference>
<keyword evidence="2" id="KW-0012">Acyltransferase</keyword>
<accession>I4YY72</accession>
<dbReference type="PANTHER" id="PTHR43800">
    <property type="entry name" value="PEPTIDYL-LYSINE N-ACETYLTRANSFERASE YJAB"/>
    <property type="match status" value="1"/>
</dbReference>
<name>I4YY72_9HYPH</name>
<dbReference type="Pfam" id="PF00583">
    <property type="entry name" value="Acetyltransf_1"/>
    <property type="match status" value="1"/>
</dbReference>
<evidence type="ECO:0000256" key="1">
    <source>
        <dbReference type="ARBA" id="ARBA00022679"/>
    </source>
</evidence>
<feature type="domain" description="N-acetyltransferase" evidence="3">
    <location>
        <begin position="6"/>
        <end position="174"/>
    </location>
</feature>
<proteinExistence type="predicted"/>
<dbReference type="OrthoDB" id="572496at2"/>
<sequence>MSPSDFAIRLARPDDLARLGPVERSAASVFRDVGLAWLADGETMDPDVLAALCRKETLWVAADERDEPVGFLAGHALDGSFYIAEVSVAASHQRLGIGNRLVEAAISHGRRMGFAAVTLTTYRDLSWNGPFYARLGFVEIDTDEARPGHRGKLREEAEAGHDPARRCIMALRLDQPARSSRIAESRSNR</sequence>
<dbReference type="InterPro" id="IPR016181">
    <property type="entry name" value="Acyl_CoA_acyltransferase"/>
</dbReference>
<gene>
    <name evidence="4" type="ORF">MicloDRAFT_00025620</name>
</gene>
<dbReference type="SUPFAM" id="SSF55729">
    <property type="entry name" value="Acyl-CoA N-acyltransferases (Nat)"/>
    <property type="match status" value="1"/>
</dbReference>
<dbReference type="HOGENOM" id="CLU_096760_0_0_5"/>
<dbReference type="eggNOG" id="COG0456">
    <property type="taxonomic scope" value="Bacteria"/>
</dbReference>
<dbReference type="InterPro" id="IPR000182">
    <property type="entry name" value="GNAT_dom"/>
</dbReference>
<dbReference type="RefSeq" id="WP_009491629.1">
    <property type="nucleotide sequence ID" value="NZ_CP141048.1"/>
</dbReference>
<evidence type="ECO:0000256" key="2">
    <source>
        <dbReference type="ARBA" id="ARBA00023315"/>
    </source>
</evidence>
<reference evidence="4 5" key="1">
    <citation type="submission" date="2012-02" db="EMBL/GenBank/DDBJ databases">
        <title>Improved High-Quality Draft sequence of Microvirga sp. WSM3557.</title>
        <authorList>
            <consortium name="US DOE Joint Genome Institute"/>
            <person name="Lucas S."/>
            <person name="Han J."/>
            <person name="Lapidus A."/>
            <person name="Cheng J.-F."/>
            <person name="Goodwin L."/>
            <person name="Pitluck S."/>
            <person name="Peters L."/>
            <person name="Zhang X."/>
            <person name="Detter J.C."/>
            <person name="Han C."/>
            <person name="Tapia R."/>
            <person name="Land M."/>
            <person name="Hauser L."/>
            <person name="Kyrpides N."/>
            <person name="Ivanova N."/>
            <person name="Pagani I."/>
            <person name="Brau L."/>
            <person name="Yates R."/>
            <person name="O'Hara G."/>
            <person name="Rui T."/>
            <person name="Howieson J."/>
            <person name="Reeve W."/>
            <person name="Woyke T."/>
        </authorList>
    </citation>
    <scope>NUCLEOTIDE SEQUENCE [LARGE SCALE GENOMIC DNA]</scope>
    <source>
        <strain evidence="4 5">WSM3557</strain>
    </source>
</reference>
<organism evidence="4 5">
    <name type="scientific">Microvirga lotononidis</name>
    <dbReference type="NCBI Taxonomy" id="864069"/>
    <lineage>
        <taxon>Bacteria</taxon>
        <taxon>Pseudomonadati</taxon>
        <taxon>Pseudomonadota</taxon>
        <taxon>Alphaproteobacteria</taxon>
        <taxon>Hyphomicrobiales</taxon>
        <taxon>Methylobacteriaceae</taxon>
        <taxon>Microvirga</taxon>
    </lineage>
</organism>
<keyword evidence="5" id="KW-1185">Reference proteome</keyword>
<dbReference type="PROSITE" id="PS51186">
    <property type="entry name" value="GNAT"/>
    <property type="match status" value="1"/>
</dbReference>
<dbReference type="CDD" id="cd04301">
    <property type="entry name" value="NAT_SF"/>
    <property type="match status" value="1"/>
</dbReference>
<dbReference type="AlphaFoldDB" id="I4YY72"/>
<dbReference type="Proteomes" id="UP000003947">
    <property type="component" value="Unassembled WGS sequence"/>
</dbReference>
<evidence type="ECO:0000313" key="5">
    <source>
        <dbReference type="Proteomes" id="UP000003947"/>
    </source>
</evidence>
<dbReference type="PATRIC" id="fig|864069.3.peg.2766"/>
<dbReference type="STRING" id="864069.MicloDRAFT_00025620"/>
<evidence type="ECO:0000313" key="4">
    <source>
        <dbReference type="EMBL" id="EIM28914.1"/>
    </source>
</evidence>
<dbReference type="EMBL" id="JH660642">
    <property type="protein sequence ID" value="EIM28914.1"/>
    <property type="molecule type" value="Genomic_DNA"/>
</dbReference>
<dbReference type="PANTHER" id="PTHR43800:SF1">
    <property type="entry name" value="PEPTIDYL-LYSINE N-ACETYLTRANSFERASE YJAB"/>
    <property type="match status" value="1"/>
</dbReference>
<protein>
    <submittedName>
        <fullName evidence="4">Putative acetyltransferase</fullName>
    </submittedName>
</protein>
<dbReference type="Gene3D" id="3.40.630.30">
    <property type="match status" value="1"/>
</dbReference>
<evidence type="ECO:0000259" key="3">
    <source>
        <dbReference type="PROSITE" id="PS51186"/>
    </source>
</evidence>